<evidence type="ECO:0000256" key="1">
    <source>
        <dbReference type="SAM" id="MobiDB-lite"/>
    </source>
</evidence>
<organism evidence="2 3">
    <name type="scientific">Xanthomonas arboricola</name>
    <dbReference type="NCBI Taxonomy" id="56448"/>
    <lineage>
        <taxon>Bacteria</taxon>
        <taxon>Pseudomonadati</taxon>
        <taxon>Pseudomonadota</taxon>
        <taxon>Gammaproteobacteria</taxon>
        <taxon>Lysobacterales</taxon>
        <taxon>Lysobacteraceae</taxon>
        <taxon>Xanthomonas</taxon>
    </lineage>
</organism>
<dbReference type="Proteomes" id="UP000239204">
    <property type="component" value="Unassembled WGS sequence"/>
</dbReference>
<sequence length="139" mass="14979">MHCCRHRRSLIPTPAPRPGARLRRGRSKARAPVARKPCPLAPAGEAPSSPTVCSLLPPGEGARRADEGTSARTCRHWQGPGITIDQLHGTAEYNQISGARSPRQPSREPTWHKPSQPSLLLHLHSAGNQPQPSAHSHSA</sequence>
<feature type="region of interest" description="Disordered" evidence="1">
    <location>
        <begin position="1"/>
        <end position="139"/>
    </location>
</feature>
<gene>
    <name evidence="2" type="ORF">XarjCFBP7645_11560</name>
</gene>
<name>A0A2S7AEK4_9XANT</name>
<protein>
    <submittedName>
        <fullName evidence="2">Uncharacterized protein</fullName>
    </submittedName>
</protein>
<comment type="caution">
    <text evidence="2">The sequence shown here is derived from an EMBL/GenBank/DDBJ whole genome shotgun (WGS) entry which is preliminary data.</text>
</comment>
<evidence type="ECO:0000313" key="2">
    <source>
        <dbReference type="EMBL" id="PPU08168.1"/>
    </source>
</evidence>
<evidence type="ECO:0000313" key="3">
    <source>
        <dbReference type="Proteomes" id="UP000239204"/>
    </source>
</evidence>
<feature type="compositionally biased region" description="Basic residues" evidence="1">
    <location>
        <begin position="20"/>
        <end position="29"/>
    </location>
</feature>
<proteinExistence type="predicted"/>
<dbReference type="AlphaFoldDB" id="A0A2S7AEK4"/>
<accession>A0A2S7AEK4</accession>
<reference evidence="2 3" key="1">
    <citation type="submission" date="2016-08" db="EMBL/GenBank/DDBJ databases">
        <title>Evolution of the type three secretion system and type three effector repertoires in Xanthomonas.</title>
        <authorList>
            <person name="Merda D."/>
            <person name="Briand M."/>
            <person name="Bosis E."/>
            <person name="Rousseau C."/>
            <person name="Portier P."/>
            <person name="Jacques M.-A."/>
            <person name="Fischer-Le Saux M."/>
        </authorList>
    </citation>
    <scope>NUCLEOTIDE SEQUENCE [LARGE SCALE GENOMIC DNA]</scope>
    <source>
        <strain evidence="2 3">CFBP 7645</strain>
    </source>
</reference>
<feature type="compositionally biased region" description="Polar residues" evidence="1">
    <location>
        <begin position="126"/>
        <end position="139"/>
    </location>
</feature>
<dbReference type="EMBL" id="MIGY01000002">
    <property type="protein sequence ID" value="PPU08168.1"/>
    <property type="molecule type" value="Genomic_DNA"/>
</dbReference>